<keyword evidence="4 9" id="KW-0223">Dioxygenase</keyword>
<dbReference type="Gene3D" id="2.60.130.10">
    <property type="entry name" value="Aromatic compound dioxygenase"/>
    <property type="match status" value="2"/>
</dbReference>
<evidence type="ECO:0000256" key="4">
    <source>
        <dbReference type="ARBA" id="ARBA00022964"/>
    </source>
</evidence>
<protein>
    <submittedName>
        <fullName evidence="9">Intradiol ring-cleavage dioxygenase</fullName>
    </submittedName>
</protein>
<organism evidence="9 10">
    <name type="scientific">Mycena venus</name>
    <dbReference type="NCBI Taxonomy" id="2733690"/>
    <lineage>
        <taxon>Eukaryota</taxon>
        <taxon>Fungi</taxon>
        <taxon>Dikarya</taxon>
        <taxon>Basidiomycota</taxon>
        <taxon>Agaricomycotina</taxon>
        <taxon>Agaricomycetes</taxon>
        <taxon>Agaricomycetidae</taxon>
        <taxon>Agaricales</taxon>
        <taxon>Marasmiineae</taxon>
        <taxon>Mycenaceae</taxon>
        <taxon>Mycena</taxon>
    </lineage>
</organism>
<dbReference type="SUPFAM" id="SSF49482">
    <property type="entry name" value="Aromatic compound dioxygenase"/>
    <property type="match status" value="2"/>
</dbReference>
<evidence type="ECO:0000256" key="6">
    <source>
        <dbReference type="ARBA" id="ARBA00023004"/>
    </source>
</evidence>
<name>A0A8H6XPB4_9AGAR</name>
<evidence type="ECO:0000259" key="8">
    <source>
        <dbReference type="Pfam" id="PF04444"/>
    </source>
</evidence>
<dbReference type="Proteomes" id="UP000620124">
    <property type="component" value="Unassembled WGS sequence"/>
</dbReference>
<dbReference type="PANTHER" id="PTHR33711:SF7">
    <property type="entry name" value="INTRADIOL RING-CLEAVAGE DIOXYGENASES DOMAIN-CONTAINING PROTEIN-RELATED"/>
    <property type="match status" value="1"/>
</dbReference>
<evidence type="ECO:0000313" key="10">
    <source>
        <dbReference type="Proteomes" id="UP000620124"/>
    </source>
</evidence>
<evidence type="ECO:0000256" key="5">
    <source>
        <dbReference type="ARBA" id="ARBA00023002"/>
    </source>
</evidence>
<dbReference type="InterPro" id="IPR015889">
    <property type="entry name" value="Intradiol_dOase_core"/>
</dbReference>
<feature type="domain" description="Catechol dioxygenase N-terminal" evidence="8">
    <location>
        <begin position="50"/>
        <end position="80"/>
    </location>
</feature>
<evidence type="ECO:0000256" key="1">
    <source>
        <dbReference type="ARBA" id="ARBA00001965"/>
    </source>
</evidence>
<dbReference type="AlphaFoldDB" id="A0A8H6XPB4"/>
<dbReference type="Pfam" id="PF04444">
    <property type="entry name" value="Dioxygenase_N"/>
    <property type="match status" value="1"/>
</dbReference>
<comment type="similarity">
    <text evidence="2">Belongs to the intradiol ring-cleavage dioxygenase family.</text>
</comment>
<comment type="caution">
    <text evidence="9">The sequence shown here is derived from an EMBL/GenBank/DDBJ whole genome shotgun (WGS) entry which is preliminary data.</text>
</comment>
<comment type="cofactor">
    <cofactor evidence="1">
        <name>Fe(3+)</name>
        <dbReference type="ChEBI" id="CHEBI:29034"/>
    </cofactor>
</comment>
<dbReference type="GO" id="GO:0018576">
    <property type="term" value="F:catechol 1,2-dioxygenase activity"/>
    <property type="evidence" value="ECO:0007669"/>
    <property type="project" value="InterPro"/>
</dbReference>
<dbReference type="InterPro" id="IPR007535">
    <property type="entry name" value="Catechol_dOase_N"/>
</dbReference>
<dbReference type="GO" id="GO:0008199">
    <property type="term" value="F:ferric iron binding"/>
    <property type="evidence" value="ECO:0007669"/>
    <property type="project" value="InterPro"/>
</dbReference>
<proteinExistence type="inferred from homology"/>
<gene>
    <name evidence="9" type="ORF">MVEN_01564900</name>
</gene>
<sequence>MSENAEESIRKANKLAAEHGIDLSKLPKNLDMSPENITENVHAMNSNCPDERMKFVFKSLVTHLHDFVRETSITTEEWMYVFLSCGHSDIHRRGYRHIGPHSNSSLRPAKCVRRLVKASKPISTFPILNLILFLQSRIYPPLGFAWRLEPCRFAEPREAPLVLQKPPSLDLFSPLTLWIVIENGESIASEGKGDYLWVEGKVKDTKGNPIPNCIINTWETDGHGMYDNQYAERGGPDCRGRLHTREDGSFFFRAIVPVSYPIPSDGPVGKMVTALGRHVFRPAHLHMMLEAPGFEKLVTAFYFKGDPYLTSDAVFGVKSSLIVDTTTETDVEVTRKRGFKEATSHKVLKHDFVLATPEEGAEARKRIMPNTV</sequence>
<evidence type="ECO:0000256" key="2">
    <source>
        <dbReference type="ARBA" id="ARBA00007825"/>
    </source>
</evidence>
<dbReference type="GO" id="GO:0009712">
    <property type="term" value="P:catechol-containing compound metabolic process"/>
    <property type="evidence" value="ECO:0007669"/>
    <property type="project" value="InterPro"/>
</dbReference>
<dbReference type="EMBL" id="JACAZI010000013">
    <property type="protein sequence ID" value="KAF7345468.1"/>
    <property type="molecule type" value="Genomic_DNA"/>
</dbReference>
<dbReference type="Pfam" id="PF00775">
    <property type="entry name" value="Dioxygenase_C"/>
    <property type="match status" value="1"/>
</dbReference>
<dbReference type="PANTHER" id="PTHR33711">
    <property type="entry name" value="DIOXYGENASE, PUTATIVE (AFU_ORTHOLOGUE AFUA_2G02910)-RELATED"/>
    <property type="match status" value="1"/>
</dbReference>
<evidence type="ECO:0000256" key="3">
    <source>
        <dbReference type="ARBA" id="ARBA00022723"/>
    </source>
</evidence>
<keyword evidence="10" id="KW-1185">Reference proteome</keyword>
<dbReference type="OrthoDB" id="5238185at2759"/>
<keyword evidence="5" id="KW-0560">Oxidoreductase</keyword>
<accession>A0A8H6XPB4</accession>
<evidence type="ECO:0000313" key="9">
    <source>
        <dbReference type="EMBL" id="KAF7345468.1"/>
    </source>
</evidence>
<evidence type="ECO:0000259" key="7">
    <source>
        <dbReference type="Pfam" id="PF00775"/>
    </source>
</evidence>
<dbReference type="InterPro" id="IPR050770">
    <property type="entry name" value="Intradiol_RC_Dioxygenase"/>
</dbReference>
<dbReference type="InterPro" id="IPR000627">
    <property type="entry name" value="Intradiol_dOase_C"/>
</dbReference>
<reference evidence="9" key="1">
    <citation type="submission" date="2020-05" db="EMBL/GenBank/DDBJ databases">
        <title>Mycena genomes resolve the evolution of fungal bioluminescence.</title>
        <authorList>
            <person name="Tsai I.J."/>
        </authorList>
    </citation>
    <scope>NUCLEOTIDE SEQUENCE</scope>
    <source>
        <strain evidence="9">CCC161011</strain>
    </source>
</reference>
<keyword evidence="3" id="KW-0479">Metal-binding</keyword>
<keyword evidence="6" id="KW-0408">Iron</keyword>
<feature type="domain" description="Intradiol ring-cleavage dioxygenases" evidence="7">
    <location>
        <begin position="191"/>
        <end position="353"/>
    </location>
</feature>